<dbReference type="PANTHER" id="PTHR46753:SF3">
    <property type="entry name" value="PDZ DOMAIN-CONTAINING PROTEIN"/>
    <property type="match status" value="1"/>
</dbReference>
<dbReference type="Pfam" id="PF02759">
    <property type="entry name" value="RUN"/>
    <property type="match status" value="1"/>
</dbReference>
<dbReference type="SUPFAM" id="SSF50156">
    <property type="entry name" value="PDZ domain-like"/>
    <property type="match status" value="1"/>
</dbReference>
<evidence type="ECO:0000313" key="4">
    <source>
        <dbReference type="EMBL" id="KAF2897694.1"/>
    </source>
</evidence>
<feature type="domain" description="PDZ" evidence="2">
    <location>
        <begin position="180"/>
        <end position="247"/>
    </location>
</feature>
<dbReference type="PROSITE" id="PS50826">
    <property type="entry name" value="RUN"/>
    <property type="match status" value="1"/>
</dbReference>
<feature type="domain" description="RUN" evidence="3">
    <location>
        <begin position="29"/>
        <end position="168"/>
    </location>
</feature>
<protein>
    <submittedName>
        <fullName evidence="4">Uncharacterized protein</fullName>
    </submittedName>
</protein>
<evidence type="ECO:0000259" key="3">
    <source>
        <dbReference type="PROSITE" id="PS50826"/>
    </source>
</evidence>
<dbReference type="EMBL" id="VTPC01003975">
    <property type="protein sequence ID" value="KAF2897694.1"/>
    <property type="molecule type" value="Genomic_DNA"/>
</dbReference>
<dbReference type="PROSITE" id="PS01179">
    <property type="entry name" value="PID"/>
    <property type="match status" value="1"/>
</dbReference>
<dbReference type="SMART" id="SM00462">
    <property type="entry name" value="PTB"/>
    <property type="match status" value="1"/>
</dbReference>
<dbReference type="Proteomes" id="UP000801492">
    <property type="component" value="Unassembled WGS sequence"/>
</dbReference>
<dbReference type="SUPFAM" id="SSF140741">
    <property type="entry name" value="RUN domain-like"/>
    <property type="match status" value="1"/>
</dbReference>
<dbReference type="InterPro" id="IPR006020">
    <property type="entry name" value="PTB/PI_dom"/>
</dbReference>
<dbReference type="CDD" id="cd17682">
    <property type="entry name" value="RUN_RUFY4_like"/>
    <property type="match status" value="1"/>
</dbReference>
<sequence length="444" mass="49977">MSVSDPLIKDIKGYIIKFLEDIKELNCISDENPNLAVFCENVEKIFNYGLVSSHNTFGFTKPNDPWTWLEKISNVRDDIISFGYINSVENAKRYQSILSNVGKLRLLIRNCLNRKSLHVPVEYLVKQNKCRVFYKENSILGDEILSEIFLSLLLQCSNLIFKLDLTNISFLNKSWILPEVLKLELVPCKSLGMSVSFADDKAIIMDVKPNSVISENGKIEVGDILDNLNGIHICGVTKGKLNSILKSNKGQPVTVMIIKAKYSNTNELYQPIISLLKQVQLDPVEVKTTYDLKDGEDQVNKKRSTSAGFKATYLGCVNIGKVGDVRQIDKAVRMLLSPYRNNMQSANSKHKLLKKAIHFEVGEIGVKVVDSQSSEIVLKHSYMEISSCGSVSNMPHYFAYIAGNEYCNQATDFTCHVFYIKNTELACTILQSIGQGFQRTHFAV</sequence>
<dbReference type="InterPro" id="IPR036034">
    <property type="entry name" value="PDZ_sf"/>
</dbReference>
<gene>
    <name evidence="4" type="ORF">ILUMI_08488</name>
</gene>
<dbReference type="InterPro" id="IPR037213">
    <property type="entry name" value="Run_dom_sf"/>
</dbReference>
<dbReference type="InterPro" id="IPR011993">
    <property type="entry name" value="PH-like_dom_sf"/>
</dbReference>
<organism evidence="4 5">
    <name type="scientific">Ignelater luminosus</name>
    <name type="common">Cucubano</name>
    <name type="synonym">Pyrophorus luminosus</name>
    <dbReference type="NCBI Taxonomy" id="2038154"/>
    <lineage>
        <taxon>Eukaryota</taxon>
        <taxon>Metazoa</taxon>
        <taxon>Ecdysozoa</taxon>
        <taxon>Arthropoda</taxon>
        <taxon>Hexapoda</taxon>
        <taxon>Insecta</taxon>
        <taxon>Pterygota</taxon>
        <taxon>Neoptera</taxon>
        <taxon>Endopterygota</taxon>
        <taxon>Coleoptera</taxon>
        <taxon>Polyphaga</taxon>
        <taxon>Elateriformia</taxon>
        <taxon>Elateroidea</taxon>
        <taxon>Elateridae</taxon>
        <taxon>Agrypninae</taxon>
        <taxon>Pyrophorini</taxon>
        <taxon>Ignelater</taxon>
    </lineage>
</organism>
<dbReference type="SMART" id="SM00228">
    <property type="entry name" value="PDZ"/>
    <property type="match status" value="1"/>
</dbReference>
<keyword evidence="5" id="KW-1185">Reference proteome</keyword>
<dbReference type="AlphaFoldDB" id="A0A8K0D4B2"/>
<evidence type="ECO:0000259" key="2">
    <source>
        <dbReference type="PROSITE" id="PS50106"/>
    </source>
</evidence>
<dbReference type="Pfam" id="PF00640">
    <property type="entry name" value="PID"/>
    <property type="match status" value="1"/>
</dbReference>
<reference evidence="4" key="1">
    <citation type="submission" date="2019-08" db="EMBL/GenBank/DDBJ databases">
        <title>The genome of the North American firefly Photinus pyralis.</title>
        <authorList>
            <consortium name="Photinus pyralis genome working group"/>
            <person name="Fallon T.R."/>
            <person name="Sander Lower S.E."/>
            <person name="Weng J.-K."/>
        </authorList>
    </citation>
    <scope>NUCLEOTIDE SEQUENCE</scope>
    <source>
        <strain evidence="4">TRF0915ILg1</strain>
        <tissue evidence="4">Whole body</tissue>
    </source>
</reference>
<evidence type="ECO:0000313" key="5">
    <source>
        <dbReference type="Proteomes" id="UP000801492"/>
    </source>
</evidence>
<feature type="domain" description="PID" evidence="1">
    <location>
        <begin position="309"/>
        <end position="438"/>
    </location>
</feature>
<accession>A0A8K0D4B2</accession>
<dbReference type="OrthoDB" id="9044749at2759"/>
<dbReference type="SUPFAM" id="SSF50729">
    <property type="entry name" value="PH domain-like"/>
    <property type="match status" value="1"/>
</dbReference>
<name>A0A8K0D4B2_IGNLU</name>
<dbReference type="PROSITE" id="PS50106">
    <property type="entry name" value="PDZ"/>
    <property type="match status" value="1"/>
</dbReference>
<dbReference type="Gene3D" id="2.30.29.30">
    <property type="entry name" value="Pleckstrin-homology domain (PH domain)/Phosphotyrosine-binding domain (PTB)"/>
    <property type="match status" value="1"/>
</dbReference>
<dbReference type="Gene3D" id="1.20.58.900">
    <property type="match status" value="1"/>
</dbReference>
<dbReference type="InterPro" id="IPR004012">
    <property type="entry name" value="Run_dom"/>
</dbReference>
<comment type="caution">
    <text evidence="4">The sequence shown here is derived from an EMBL/GenBank/DDBJ whole genome shotgun (WGS) entry which is preliminary data.</text>
</comment>
<dbReference type="InterPro" id="IPR001478">
    <property type="entry name" value="PDZ"/>
</dbReference>
<proteinExistence type="predicted"/>
<dbReference type="PANTHER" id="PTHR46753">
    <property type="entry name" value="FYVE AND COILED-COIL DOMAIN-CONTAINING PROTEIN 1"/>
    <property type="match status" value="1"/>
</dbReference>
<evidence type="ECO:0000259" key="1">
    <source>
        <dbReference type="PROSITE" id="PS01179"/>
    </source>
</evidence>
<dbReference type="Gene3D" id="2.30.42.10">
    <property type="match status" value="1"/>
</dbReference>